<evidence type="ECO:0000313" key="9">
    <source>
        <dbReference type="EMBL" id="KAI5082522.1"/>
    </source>
</evidence>
<feature type="compositionally biased region" description="Basic and acidic residues" evidence="6">
    <location>
        <begin position="12"/>
        <end position="23"/>
    </location>
</feature>
<dbReference type="EMBL" id="JABFUD020000003">
    <property type="protein sequence ID" value="KAI5082522.1"/>
    <property type="molecule type" value="Genomic_DNA"/>
</dbReference>
<evidence type="ECO:0000256" key="5">
    <source>
        <dbReference type="ARBA" id="ARBA00023242"/>
    </source>
</evidence>
<feature type="compositionally biased region" description="Low complexity" evidence="6">
    <location>
        <begin position="321"/>
        <end position="338"/>
    </location>
</feature>
<accession>A0A9D4ZR32</accession>
<keyword evidence="2" id="KW-0805">Transcription regulation</keyword>
<dbReference type="Proteomes" id="UP000886520">
    <property type="component" value="Chromosome 2"/>
</dbReference>
<comment type="caution">
    <text evidence="9">The sequence shown here is derived from an EMBL/GenBank/DDBJ whole genome shotgun (WGS) entry which is preliminary data.</text>
</comment>
<protein>
    <submittedName>
        <fullName evidence="9">Uncharacterized protein</fullName>
    </submittedName>
</protein>
<reference evidence="9" key="1">
    <citation type="submission" date="2021-01" db="EMBL/GenBank/DDBJ databases">
        <title>Adiantum capillus-veneris genome.</title>
        <authorList>
            <person name="Fang Y."/>
            <person name="Liao Q."/>
        </authorList>
    </citation>
    <scope>NUCLEOTIDE SEQUENCE</scope>
    <source>
        <strain evidence="9">H3</strain>
        <tissue evidence="9">Leaf</tissue>
    </source>
</reference>
<dbReference type="InterPro" id="IPR017887">
    <property type="entry name" value="TF_TCP_subgr"/>
</dbReference>
<keyword evidence="5" id="KW-0539">Nucleus</keyword>
<feature type="domain" description="R" evidence="8">
    <location>
        <begin position="292"/>
        <end position="309"/>
    </location>
</feature>
<sequence>MSAEQYNTTVRSSHDKSEWERSLVGHHQQQSYILQQGTPLQTQHVYSHHHHHHPTGGSLEDATLPRTAAESAFGNMNPSIDGCIMQSTHHHANAGQGANMPSHRSNQLFGILPPLHTSNNNNHRSSVNIASRPPRQPRGGEEHMYSGKAGAALSMSTPTKSSAPRRVRNSSLSPLTVRPTGTKDRHSKVRTAKGLRDRRVRLSAPTAIQFFDVQDRLGYDQPSKAVDWLIKKARAAIDELAPVEGVIVGDEIADKPVHELKMGKDHHLHRPFVKVKDEEQNLAGAAGSGARAESRAKARERARERAKEKTITPVAGLTSNTSVETASTSPAASSTPAQPFTPPNIHLFPEFYVLSSQFRQQFDELHRPADLSSMLVHSSAPPPAPHLIPFTSSFYPTNSAASSFIVPGDGGPLQYSVHTAYNSNNNNNDDNNNNTPNSPRGTLQSIFSSPASSSMQGHVQPLPPLMMMMGQTQAYGATTLSSIVRESGHDHHETTFRQGSAELGRVPDSHHHSRIPMRIRGMELAVSQAEETRITPSSMQADYQ</sequence>
<feature type="compositionally biased region" description="Polar residues" evidence="6">
    <location>
        <begin position="440"/>
        <end position="457"/>
    </location>
</feature>
<feature type="compositionally biased region" description="Basic and acidic residues" evidence="6">
    <location>
        <begin position="292"/>
        <end position="310"/>
    </location>
</feature>
<evidence type="ECO:0000259" key="8">
    <source>
        <dbReference type="PROSITE" id="PS51370"/>
    </source>
</evidence>
<dbReference type="GO" id="GO:0003700">
    <property type="term" value="F:DNA-binding transcription factor activity"/>
    <property type="evidence" value="ECO:0007669"/>
    <property type="project" value="InterPro"/>
</dbReference>
<proteinExistence type="predicted"/>
<dbReference type="PROSITE" id="PS51370">
    <property type="entry name" value="R"/>
    <property type="match status" value="1"/>
</dbReference>
<name>A0A9D4ZR32_ADICA</name>
<dbReference type="InterPro" id="IPR017888">
    <property type="entry name" value="CYC/TB1_R_domain"/>
</dbReference>
<evidence type="ECO:0000259" key="7">
    <source>
        <dbReference type="PROSITE" id="PS51369"/>
    </source>
</evidence>
<feature type="region of interest" description="Disordered" evidence="6">
    <location>
        <begin position="419"/>
        <end position="457"/>
    </location>
</feature>
<feature type="compositionally biased region" description="Low complexity" evidence="6">
    <location>
        <begin position="422"/>
        <end position="439"/>
    </location>
</feature>
<organism evidence="9 10">
    <name type="scientific">Adiantum capillus-veneris</name>
    <name type="common">Maidenhair fern</name>
    <dbReference type="NCBI Taxonomy" id="13818"/>
    <lineage>
        <taxon>Eukaryota</taxon>
        <taxon>Viridiplantae</taxon>
        <taxon>Streptophyta</taxon>
        <taxon>Embryophyta</taxon>
        <taxon>Tracheophyta</taxon>
        <taxon>Polypodiopsida</taxon>
        <taxon>Polypodiidae</taxon>
        <taxon>Polypodiales</taxon>
        <taxon>Pteridineae</taxon>
        <taxon>Pteridaceae</taxon>
        <taxon>Vittarioideae</taxon>
        <taxon>Adiantum</taxon>
    </lineage>
</organism>
<feature type="region of interest" description="Disordered" evidence="6">
    <location>
        <begin position="41"/>
        <end position="61"/>
    </location>
</feature>
<dbReference type="OrthoDB" id="1927134at2759"/>
<feature type="region of interest" description="Disordered" evidence="6">
    <location>
        <begin position="91"/>
        <end position="194"/>
    </location>
</feature>
<dbReference type="Pfam" id="PF03634">
    <property type="entry name" value="TCP"/>
    <property type="match status" value="1"/>
</dbReference>
<dbReference type="PANTHER" id="PTHR31072:SF93">
    <property type="entry name" value="TRANSCRIPTION FACTOR TCP24"/>
    <property type="match status" value="1"/>
</dbReference>
<dbReference type="InterPro" id="IPR005333">
    <property type="entry name" value="Transcription_factor_TCP"/>
</dbReference>
<dbReference type="GO" id="GO:0043565">
    <property type="term" value="F:sequence-specific DNA binding"/>
    <property type="evidence" value="ECO:0007669"/>
    <property type="project" value="TreeGrafter"/>
</dbReference>
<feature type="region of interest" description="Disordered" evidence="6">
    <location>
        <begin position="282"/>
        <end position="341"/>
    </location>
</feature>
<evidence type="ECO:0000256" key="6">
    <source>
        <dbReference type="SAM" id="MobiDB-lite"/>
    </source>
</evidence>
<dbReference type="PANTHER" id="PTHR31072">
    <property type="entry name" value="TRANSCRIPTION FACTOR TCP4-RELATED"/>
    <property type="match status" value="1"/>
</dbReference>
<evidence type="ECO:0000313" key="10">
    <source>
        <dbReference type="Proteomes" id="UP000886520"/>
    </source>
</evidence>
<gene>
    <name evidence="9" type="ORF">GOP47_0002265</name>
</gene>
<evidence type="ECO:0000256" key="2">
    <source>
        <dbReference type="ARBA" id="ARBA00023015"/>
    </source>
</evidence>
<feature type="domain" description="TCP" evidence="7">
    <location>
        <begin position="182"/>
        <end position="240"/>
    </location>
</feature>
<keyword evidence="4" id="KW-0804">Transcription</keyword>
<evidence type="ECO:0000256" key="3">
    <source>
        <dbReference type="ARBA" id="ARBA00023125"/>
    </source>
</evidence>
<evidence type="ECO:0000256" key="4">
    <source>
        <dbReference type="ARBA" id="ARBA00023163"/>
    </source>
</evidence>
<dbReference type="AlphaFoldDB" id="A0A9D4ZR32"/>
<feature type="region of interest" description="Disordered" evidence="6">
    <location>
        <begin position="1"/>
        <end position="29"/>
    </location>
</feature>
<keyword evidence="3" id="KW-0238">DNA-binding</keyword>
<feature type="compositionally biased region" description="Polar residues" evidence="6">
    <location>
        <begin position="116"/>
        <end position="129"/>
    </location>
</feature>
<feature type="compositionally biased region" description="Polar residues" evidence="6">
    <location>
        <begin position="1"/>
        <end position="11"/>
    </location>
</feature>
<comment type="subcellular location">
    <subcellularLocation>
        <location evidence="1">Nucleus</location>
    </subcellularLocation>
</comment>
<evidence type="ECO:0000256" key="1">
    <source>
        <dbReference type="ARBA" id="ARBA00004123"/>
    </source>
</evidence>
<keyword evidence="10" id="KW-1185">Reference proteome</keyword>
<dbReference type="GO" id="GO:0005634">
    <property type="term" value="C:nucleus"/>
    <property type="evidence" value="ECO:0007669"/>
    <property type="project" value="UniProtKB-SubCell"/>
</dbReference>
<dbReference type="PROSITE" id="PS51369">
    <property type="entry name" value="TCP"/>
    <property type="match status" value="1"/>
</dbReference>
<feature type="compositionally biased region" description="Basic residues" evidence="6">
    <location>
        <begin position="185"/>
        <end position="194"/>
    </location>
</feature>